<gene>
    <name evidence="1" type="ORF">BST17_26700</name>
</gene>
<dbReference type="STRING" id="564198.BST17_26700"/>
<evidence type="ECO:0008006" key="3">
    <source>
        <dbReference type="Google" id="ProtNLM"/>
    </source>
</evidence>
<evidence type="ECO:0000313" key="1">
    <source>
        <dbReference type="EMBL" id="ORA01786.1"/>
    </source>
</evidence>
<dbReference type="EMBL" id="MVHJ01000041">
    <property type="protein sequence ID" value="ORA01786.1"/>
    <property type="molecule type" value="Genomic_DNA"/>
</dbReference>
<organism evidence="1 2">
    <name type="scientific">Mycolicibacterium bacteremicum</name>
    <name type="common">Mycobacterium bacteremicum</name>
    <dbReference type="NCBI Taxonomy" id="564198"/>
    <lineage>
        <taxon>Bacteria</taxon>
        <taxon>Bacillati</taxon>
        <taxon>Actinomycetota</taxon>
        <taxon>Actinomycetes</taxon>
        <taxon>Mycobacteriales</taxon>
        <taxon>Mycobacteriaceae</taxon>
        <taxon>Mycolicibacterium</taxon>
    </lineage>
</organism>
<reference evidence="1 2" key="1">
    <citation type="submission" date="2017-02" db="EMBL/GenBank/DDBJ databases">
        <title>The new phylogeny of genus Mycobacterium.</title>
        <authorList>
            <person name="Tortoli E."/>
            <person name="Trovato A."/>
            <person name="Cirillo D.M."/>
        </authorList>
    </citation>
    <scope>NUCLEOTIDE SEQUENCE [LARGE SCALE GENOMIC DNA]</scope>
    <source>
        <strain evidence="1 2">DSM 45578</strain>
    </source>
</reference>
<protein>
    <recommendedName>
        <fullName evidence="3">Phytanoyl-CoA dioxygenase</fullName>
    </recommendedName>
</protein>
<name>A0A1W9YP20_MYCBA</name>
<dbReference type="Proteomes" id="UP000192366">
    <property type="component" value="Unassembled WGS sequence"/>
</dbReference>
<keyword evidence="2" id="KW-1185">Reference proteome</keyword>
<comment type="caution">
    <text evidence="1">The sequence shown here is derived from an EMBL/GenBank/DDBJ whole genome shotgun (WGS) entry which is preliminary data.</text>
</comment>
<sequence>MRKFPQYWSGVTGGETILTARIDSGAVARSVSPGSGTGFQACAPDLVAHIEGTGTACLPGAVGAEWLASVGEYAARVSTGEHDVMIEGADAAALPFLRELCADRGLQELMESVARSAHPAGDRTDRTFDWALRVINGPDPQRRPLWLHYDASVVTMVIPVVVPQAAPGQSGELVLCPNRRPYRSWALTNLIEKMVVQSDSYRRRFLRRLRWDRDAEIVAVRPGDAYLFWGYRSYHATLPCAPGTSRVTVVLHYRNVHGNSRLIDRAKRVRAALRPA</sequence>
<dbReference type="AlphaFoldDB" id="A0A1W9YP20"/>
<proteinExistence type="predicted"/>
<evidence type="ECO:0000313" key="2">
    <source>
        <dbReference type="Proteomes" id="UP000192366"/>
    </source>
</evidence>
<accession>A0A1W9YP20</accession>
<dbReference type="SUPFAM" id="SSF51197">
    <property type="entry name" value="Clavaminate synthase-like"/>
    <property type="match status" value="1"/>
</dbReference>